<evidence type="ECO:0000259" key="16">
    <source>
        <dbReference type="PROSITE" id="PS51066"/>
    </source>
</evidence>
<evidence type="ECO:0000256" key="11">
    <source>
        <dbReference type="ARBA" id="ARBA00023239"/>
    </source>
</evidence>
<keyword evidence="9 15" id="KW-0238">DNA-binding</keyword>
<keyword evidence="11 15" id="KW-0456">Lyase</keyword>
<comment type="catalytic activity">
    <reaction evidence="14 15">
        <text>2'-deoxyribonucleotide-(2'-deoxyribose 5'-phosphate)-2'-deoxyribonucleotide-DNA = a 3'-end 2'-deoxyribonucleotide-(2,3-dehydro-2,3-deoxyribose 5'-phosphate)-DNA + a 5'-end 5'-phospho-2'-deoxyribonucleoside-DNA + H(+)</text>
        <dbReference type="Rhea" id="RHEA:66592"/>
        <dbReference type="Rhea" id="RHEA-COMP:13180"/>
        <dbReference type="Rhea" id="RHEA-COMP:16897"/>
        <dbReference type="Rhea" id="RHEA-COMP:17067"/>
        <dbReference type="ChEBI" id="CHEBI:15378"/>
        <dbReference type="ChEBI" id="CHEBI:136412"/>
        <dbReference type="ChEBI" id="CHEBI:157695"/>
        <dbReference type="ChEBI" id="CHEBI:167181"/>
        <dbReference type="EC" id="4.2.99.18"/>
    </reaction>
</comment>
<keyword evidence="5 15" id="KW-0227">DNA damage</keyword>
<evidence type="ECO:0000259" key="17">
    <source>
        <dbReference type="PROSITE" id="PS51068"/>
    </source>
</evidence>
<dbReference type="GO" id="GO:0003690">
    <property type="term" value="F:double-stranded DNA binding"/>
    <property type="evidence" value="ECO:0007669"/>
    <property type="project" value="UniProtKB-ARBA"/>
</dbReference>
<evidence type="ECO:0000256" key="5">
    <source>
        <dbReference type="ARBA" id="ARBA00022763"/>
    </source>
</evidence>
<dbReference type="GO" id="GO:0034039">
    <property type="term" value="F:8-oxo-7,8-dihydroguanine DNA N-glycosylase activity"/>
    <property type="evidence" value="ECO:0007669"/>
    <property type="project" value="TreeGrafter"/>
</dbReference>
<evidence type="ECO:0000256" key="3">
    <source>
        <dbReference type="ARBA" id="ARBA00011245"/>
    </source>
</evidence>
<keyword evidence="10 15" id="KW-0234">DNA repair</keyword>
<dbReference type="EC" id="4.2.99.18" evidence="15"/>
<dbReference type="NCBIfam" id="TIGR00577">
    <property type="entry name" value="fpg"/>
    <property type="match status" value="1"/>
</dbReference>
<keyword evidence="7 15" id="KW-0378">Hydrolase</keyword>
<dbReference type="Pfam" id="PF06831">
    <property type="entry name" value="H2TH"/>
    <property type="match status" value="1"/>
</dbReference>
<evidence type="ECO:0000256" key="14">
    <source>
        <dbReference type="ARBA" id="ARBA00044632"/>
    </source>
</evidence>
<dbReference type="InterPro" id="IPR015886">
    <property type="entry name" value="H2TH_FPG"/>
</dbReference>
<dbReference type="SUPFAM" id="SSF81624">
    <property type="entry name" value="N-terminal domain of MutM-like DNA repair proteins"/>
    <property type="match status" value="1"/>
</dbReference>
<dbReference type="AlphaFoldDB" id="A0A542SN66"/>
<evidence type="ECO:0000256" key="8">
    <source>
        <dbReference type="ARBA" id="ARBA00022833"/>
    </source>
</evidence>
<dbReference type="Gene3D" id="1.10.8.50">
    <property type="match status" value="1"/>
</dbReference>
<feature type="binding site" evidence="15">
    <location>
        <position position="110"/>
    </location>
    <ligand>
        <name>DNA</name>
        <dbReference type="ChEBI" id="CHEBI:16991"/>
    </ligand>
</feature>
<protein>
    <recommendedName>
        <fullName evidence="15">Formamidopyrimidine-DNA glycosylase</fullName>
        <shortName evidence="15">Fapy-DNA glycosylase</shortName>
        <ecNumber evidence="15">3.2.2.23</ecNumber>
    </recommendedName>
    <alternativeName>
        <fullName evidence="15">DNA-(apurinic or apyrimidinic site) lyase MutM</fullName>
        <shortName evidence="15">AP lyase MutM</shortName>
        <ecNumber evidence="15">4.2.99.18</ecNumber>
    </alternativeName>
</protein>
<accession>A0A542SN66</accession>
<dbReference type="GO" id="GO:0006979">
    <property type="term" value="P:response to oxidative stress"/>
    <property type="evidence" value="ECO:0007669"/>
    <property type="project" value="UniProtKB-ARBA"/>
</dbReference>
<feature type="active site" description="Schiff-base intermediate with DNA" evidence="15">
    <location>
        <position position="12"/>
    </location>
</feature>
<feature type="active site" description="Proton donor" evidence="15">
    <location>
        <position position="13"/>
    </location>
</feature>
<dbReference type="PROSITE" id="PS51066">
    <property type="entry name" value="ZF_FPG_2"/>
    <property type="match status" value="1"/>
</dbReference>
<organism evidence="18 19">
    <name type="scientific">Rarobacter incanus</name>
    <dbReference type="NCBI Taxonomy" id="153494"/>
    <lineage>
        <taxon>Bacteria</taxon>
        <taxon>Bacillati</taxon>
        <taxon>Actinomycetota</taxon>
        <taxon>Actinomycetes</taxon>
        <taxon>Micrococcales</taxon>
        <taxon>Rarobacteraceae</taxon>
        <taxon>Rarobacter</taxon>
    </lineage>
</organism>
<dbReference type="SMART" id="SM00898">
    <property type="entry name" value="Fapy_DNA_glyco"/>
    <property type="match status" value="1"/>
</dbReference>
<dbReference type="PROSITE" id="PS01242">
    <property type="entry name" value="ZF_FPG_1"/>
    <property type="match status" value="1"/>
</dbReference>
<dbReference type="Proteomes" id="UP000316181">
    <property type="component" value="Unassembled WGS sequence"/>
</dbReference>
<keyword evidence="12 15" id="KW-0511">Multifunctional enzyme</keyword>
<dbReference type="SUPFAM" id="SSF46946">
    <property type="entry name" value="S13-like H2TH domain"/>
    <property type="match status" value="1"/>
</dbReference>
<proteinExistence type="inferred from homology"/>
<comment type="function">
    <text evidence="15">Involved in base excision repair of DNA damaged by oxidation or by mutagenic agents. Acts as DNA glycosylase that recognizes and removes damaged bases. Has a preference for oxidized purines, such as 7,8-dihydro-8-oxoguanine (8-oxoG). Has AP (apurinic/apyrimidinic) lyase activity and introduces nicks in the DNA strand. Cleaves the DNA backbone by beta-delta elimination to generate a single-strand break at the site of the removed base with both 3'- and 5'-phosphates.</text>
</comment>
<feature type="active site" description="Proton donor; for beta-elimination activity" evidence="15">
    <location>
        <position position="71"/>
    </location>
</feature>
<dbReference type="PROSITE" id="PS51068">
    <property type="entry name" value="FPG_CAT"/>
    <property type="match status" value="1"/>
</dbReference>
<dbReference type="GO" id="GO:0006284">
    <property type="term" value="P:base-excision repair"/>
    <property type="evidence" value="ECO:0007669"/>
    <property type="project" value="InterPro"/>
</dbReference>
<dbReference type="HAMAP" id="MF_00103">
    <property type="entry name" value="Fapy_DNA_glycosyl"/>
    <property type="match status" value="1"/>
</dbReference>
<keyword evidence="4 15" id="KW-0479">Metal-binding</keyword>
<comment type="caution">
    <text evidence="18">The sequence shown here is derived from an EMBL/GenBank/DDBJ whole genome shotgun (WGS) entry which is preliminary data.</text>
</comment>
<keyword evidence="6 15" id="KW-0863">Zinc-finger</keyword>
<evidence type="ECO:0000256" key="12">
    <source>
        <dbReference type="ARBA" id="ARBA00023268"/>
    </source>
</evidence>
<comment type="subunit">
    <text evidence="3 15">Monomer.</text>
</comment>
<comment type="cofactor">
    <cofactor evidence="15">
        <name>Zn(2+)</name>
        <dbReference type="ChEBI" id="CHEBI:29105"/>
    </cofactor>
    <text evidence="15">Binds 1 zinc ion per subunit.</text>
</comment>
<feature type="domain" description="Formamidopyrimidine-DNA glycosylase catalytic" evidence="17">
    <location>
        <begin position="12"/>
        <end position="135"/>
    </location>
</feature>
<reference evidence="18 19" key="1">
    <citation type="submission" date="2019-06" db="EMBL/GenBank/DDBJ databases">
        <title>Sequencing the genomes of 1000 actinobacteria strains.</title>
        <authorList>
            <person name="Klenk H.-P."/>
        </authorList>
    </citation>
    <scope>NUCLEOTIDE SEQUENCE [LARGE SCALE GENOMIC DNA]</scope>
    <source>
        <strain evidence="18 19">DSM 10596</strain>
    </source>
</reference>
<dbReference type="FunFam" id="1.10.8.50:FF:000003">
    <property type="entry name" value="Formamidopyrimidine-DNA glycosylase"/>
    <property type="match status" value="1"/>
</dbReference>
<evidence type="ECO:0000256" key="7">
    <source>
        <dbReference type="ARBA" id="ARBA00022801"/>
    </source>
</evidence>
<evidence type="ECO:0000256" key="2">
    <source>
        <dbReference type="ARBA" id="ARBA00009409"/>
    </source>
</evidence>
<dbReference type="GO" id="GO:0008270">
    <property type="term" value="F:zinc ion binding"/>
    <property type="evidence" value="ECO:0007669"/>
    <property type="project" value="UniProtKB-UniRule"/>
</dbReference>
<dbReference type="SUPFAM" id="SSF57716">
    <property type="entry name" value="Glucocorticoid receptor-like (DNA-binding domain)"/>
    <property type="match status" value="1"/>
</dbReference>
<dbReference type="InterPro" id="IPR015887">
    <property type="entry name" value="DNA_glyclase_Znf_dom_DNA_BS"/>
</dbReference>
<evidence type="ECO:0000256" key="10">
    <source>
        <dbReference type="ARBA" id="ARBA00023204"/>
    </source>
</evidence>
<dbReference type="InterPro" id="IPR020629">
    <property type="entry name" value="FPG_Glyclase"/>
</dbReference>
<evidence type="ECO:0000313" key="18">
    <source>
        <dbReference type="EMBL" id="TQK76042.1"/>
    </source>
</evidence>
<keyword evidence="19" id="KW-1185">Reference proteome</keyword>
<dbReference type="Pfam" id="PF06827">
    <property type="entry name" value="zf-FPG_IleRS"/>
    <property type="match status" value="1"/>
</dbReference>
<sequence>MRHPRTRQPRVPELPEVESVRRGLAPRVVGNTVLDVAILRDYSIRHQVGGAQEFRDRLVGSTLCEVARRGKFLWMTARKDGSAPVALVAHLGMSGQFRFFENEARPLHPHARVTMLLGSGASRTELDFIDQRTFGYLVVDDVIGTSDHLAAGAGTGAALIPRRVSHIARDILDPHFDIDAVAGSLRTRSSAIKSLLLGQQTVSGIGNIYADEALWRARVHPAQSARQISSEKMRLVLESAAAVMAAALEVGGTSFDALYVNVNGESGYFSRSLQAYGRTGEPCPRCGTPIRRIVVGGRSSHICPRCQRRR</sequence>
<keyword evidence="13 15" id="KW-0326">Glycosidase</keyword>
<dbReference type="EC" id="3.2.2.23" evidence="15"/>
<feature type="binding site" evidence="15">
    <location>
        <position position="132"/>
    </location>
    <ligand>
        <name>DNA</name>
        <dbReference type="ChEBI" id="CHEBI:16991"/>
    </ligand>
</feature>
<dbReference type="NCBIfam" id="NF002211">
    <property type="entry name" value="PRK01103.1"/>
    <property type="match status" value="1"/>
</dbReference>
<dbReference type="EMBL" id="VFNV01000001">
    <property type="protein sequence ID" value="TQK76042.1"/>
    <property type="molecule type" value="Genomic_DNA"/>
</dbReference>
<dbReference type="CDD" id="cd08966">
    <property type="entry name" value="EcFpg-like_N"/>
    <property type="match status" value="1"/>
</dbReference>
<evidence type="ECO:0000256" key="15">
    <source>
        <dbReference type="HAMAP-Rule" id="MF_00103"/>
    </source>
</evidence>
<dbReference type="InterPro" id="IPR010979">
    <property type="entry name" value="Ribosomal_uS13-like_H2TH"/>
</dbReference>
<evidence type="ECO:0000256" key="6">
    <source>
        <dbReference type="ARBA" id="ARBA00022771"/>
    </source>
</evidence>
<dbReference type="GO" id="GO:0140078">
    <property type="term" value="F:class I DNA-(apurinic or apyrimidinic site) endonuclease activity"/>
    <property type="evidence" value="ECO:0007669"/>
    <property type="project" value="UniProtKB-EC"/>
</dbReference>
<dbReference type="InterPro" id="IPR010663">
    <property type="entry name" value="Znf_FPG/IleRS"/>
</dbReference>
<feature type="domain" description="FPG-type" evidence="16">
    <location>
        <begin position="274"/>
        <end position="308"/>
    </location>
</feature>
<evidence type="ECO:0000256" key="13">
    <source>
        <dbReference type="ARBA" id="ARBA00023295"/>
    </source>
</evidence>
<dbReference type="SMART" id="SM01232">
    <property type="entry name" value="H2TH"/>
    <property type="match status" value="1"/>
</dbReference>
<dbReference type="Gene3D" id="3.20.190.10">
    <property type="entry name" value="MutM-like, N-terminal"/>
    <property type="match status" value="1"/>
</dbReference>
<dbReference type="InterPro" id="IPR035937">
    <property type="entry name" value="FPG_N"/>
</dbReference>
<evidence type="ECO:0000256" key="9">
    <source>
        <dbReference type="ARBA" id="ARBA00023125"/>
    </source>
</evidence>
<dbReference type="InterPro" id="IPR012319">
    <property type="entry name" value="FPG_cat"/>
</dbReference>
<keyword evidence="8 15" id="KW-0862">Zinc</keyword>
<evidence type="ECO:0000256" key="1">
    <source>
        <dbReference type="ARBA" id="ARBA00001668"/>
    </source>
</evidence>
<comment type="catalytic activity">
    <reaction evidence="1 15">
        <text>Hydrolysis of DNA containing ring-opened 7-methylguanine residues, releasing 2,6-diamino-4-hydroxy-5-(N-methyl)formamidopyrimidine.</text>
        <dbReference type="EC" id="3.2.2.23"/>
    </reaction>
</comment>
<dbReference type="PANTHER" id="PTHR22993">
    <property type="entry name" value="FORMAMIDOPYRIMIDINE-DNA GLYCOSYLASE"/>
    <property type="match status" value="1"/>
</dbReference>
<name>A0A542SN66_9MICO</name>
<dbReference type="Pfam" id="PF01149">
    <property type="entry name" value="Fapy_DNA_glyco"/>
    <property type="match status" value="1"/>
</dbReference>
<feature type="binding site" evidence="15">
    <location>
        <position position="188"/>
    </location>
    <ligand>
        <name>DNA</name>
        <dbReference type="ChEBI" id="CHEBI:16991"/>
    </ligand>
</feature>
<evidence type="ECO:0000313" key="19">
    <source>
        <dbReference type="Proteomes" id="UP000316181"/>
    </source>
</evidence>
<dbReference type="InterPro" id="IPR000214">
    <property type="entry name" value="Znf_DNA_glyclase/AP_lyase"/>
</dbReference>
<dbReference type="PANTHER" id="PTHR22993:SF9">
    <property type="entry name" value="FORMAMIDOPYRIMIDINE-DNA GLYCOSYLASE"/>
    <property type="match status" value="1"/>
</dbReference>
<feature type="active site" description="Proton donor; for delta-elimination activity" evidence="15">
    <location>
        <position position="298"/>
    </location>
</feature>
<comment type="similarity">
    <text evidence="2 15">Belongs to the FPG family.</text>
</comment>
<dbReference type="GO" id="GO:0003684">
    <property type="term" value="F:damaged DNA binding"/>
    <property type="evidence" value="ECO:0007669"/>
    <property type="project" value="InterPro"/>
</dbReference>
<evidence type="ECO:0000256" key="4">
    <source>
        <dbReference type="ARBA" id="ARBA00022723"/>
    </source>
</evidence>
<gene>
    <name evidence="15" type="primary">mutM</name>
    <name evidence="15" type="synonym">fpg</name>
    <name evidence="18" type="ORF">FB389_0696</name>
</gene>